<organism evidence="1 2">
    <name type="scientific">Flaviaesturariibacter amylovorans</name>
    <dbReference type="NCBI Taxonomy" id="1084520"/>
    <lineage>
        <taxon>Bacteria</taxon>
        <taxon>Pseudomonadati</taxon>
        <taxon>Bacteroidota</taxon>
        <taxon>Chitinophagia</taxon>
        <taxon>Chitinophagales</taxon>
        <taxon>Chitinophagaceae</taxon>
        <taxon>Flaviaestuariibacter</taxon>
    </lineage>
</organism>
<name>A0ABP8GRW1_9BACT</name>
<protein>
    <recommendedName>
        <fullName evidence="3">DUF4382 domain-containing protein</fullName>
    </recommendedName>
</protein>
<dbReference type="Proteomes" id="UP001501725">
    <property type="component" value="Unassembled WGS sequence"/>
</dbReference>
<comment type="caution">
    <text evidence="1">The sequence shown here is derived from an EMBL/GenBank/DDBJ whole genome shotgun (WGS) entry which is preliminary data.</text>
</comment>
<reference evidence="2" key="1">
    <citation type="journal article" date="2019" name="Int. J. Syst. Evol. Microbiol.">
        <title>The Global Catalogue of Microorganisms (GCM) 10K type strain sequencing project: providing services to taxonomists for standard genome sequencing and annotation.</title>
        <authorList>
            <consortium name="The Broad Institute Genomics Platform"/>
            <consortium name="The Broad Institute Genome Sequencing Center for Infectious Disease"/>
            <person name="Wu L."/>
            <person name="Ma J."/>
        </authorList>
    </citation>
    <scope>NUCLEOTIDE SEQUENCE [LARGE SCALE GENOMIC DNA]</scope>
    <source>
        <strain evidence="2">JCM 17919</strain>
    </source>
</reference>
<evidence type="ECO:0008006" key="3">
    <source>
        <dbReference type="Google" id="ProtNLM"/>
    </source>
</evidence>
<dbReference type="EMBL" id="BAABGY010000007">
    <property type="protein sequence ID" value="GAA4329047.1"/>
    <property type="molecule type" value="Genomic_DNA"/>
</dbReference>
<evidence type="ECO:0000313" key="1">
    <source>
        <dbReference type="EMBL" id="GAA4329047.1"/>
    </source>
</evidence>
<accession>A0ABP8GRW1</accession>
<proteinExistence type="predicted"/>
<keyword evidence="2" id="KW-1185">Reference proteome</keyword>
<gene>
    <name evidence="1" type="ORF">GCM10023184_19260</name>
</gene>
<sequence length="211" mass="22500">MLALAAASTLLFACSKKKDDPDAGKATINYQVTSSNASSTDFTFTSAKGSGKQIAFKGDGSTRVEEYLLNFNNVDFFSNGAAGAIASIKVPAGSYTNAQFNYQMIPSRNPALEIRGTYNANGTPVPVRINLDQFVEISTKMPSVTLEAGKTYTATLNLDLAKVVEGITASHMTNATRTNGEVVIAYYSNPALLQTVVNNINNVIQHSVTIQ</sequence>
<evidence type="ECO:0000313" key="2">
    <source>
        <dbReference type="Proteomes" id="UP001501725"/>
    </source>
</evidence>